<proteinExistence type="predicted"/>
<dbReference type="RefSeq" id="WP_175349922.1">
    <property type="nucleotide sequence ID" value="NZ_BAAAWQ010000001.1"/>
</dbReference>
<dbReference type="EMBL" id="JACGXP010000009">
    <property type="protein sequence ID" value="MBA8992186.1"/>
    <property type="molecule type" value="Genomic_DNA"/>
</dbReference>
<comment type="caution">
    <text evidence="2">The sequence shown here is derived from an EMBL/GenBank/DDBJ whole genome shotgun (WGS) entry which is preliminary data.</text>
</comment>
<feature type="transmembrane region" description="Helical" evidence="1">
    <location>
        <begin position="27"/>
        <end position="49"/>
    </location>
</feature>
<organism evidence="2 5">
    <name type="scientific">Curtobacterium pusillum</name>
    <dbReference type="NCBI Taxonomy" id="69373"/>
    <lineage>
        <taxon>Bacteria</taxon>
        <taxon>Bacillati</taxon>
        <taxon>Actinomycetota</taxon>
        <taxon>Actinomycetes</taxon>
        <taxon>Micrococcales</taxon>
        <taxon>Microbacteriaceae</taxon>
        <taxon>Curtobacterium</taxon>
    </lineage>
</organism>
<sequence>MQVIVLTIAVAACSVMLLRDGPGPGSVYVIGAVCFGFALIGHITVLLLARSARGRAPNPHSTKGPHDS</sequence>
<reference evidence="3 4" key="1">
    <citation type="submission" date="2020-05" db="EMBL/GenBank/DDBJ databases">
        <title>Genome Sequencing of Type Strains.</title>
        <authorList>
            <person name="Lemaire J.F."/>
            <person name="Inderbitzin P."/>
            <person name="Gregorio O.A."/>
            <person name="Collins S.B."/>
            <person name="Wespe N."/>
            <person name="Knight-Connoni V."/>
        </authorList>
    </citation>
    <scope>NUCLEOTIDE SEQUENCE [LARGE SCALE GENOMIC DNA]</scope>
    <source>
        <strain evidence="3 4">ATCC 19096</strain>
    </source>
</reference>
<keyword evidence="1" id="KW-0812">Transmembrane</keyword>
<dbReference type="Proteomes" id="UP000573001">
    <property type="component" value="Unassembled WGS sequence"/>
</dbReference>
<evidence type="ECO:0000313" key="5">
    <source>
        <dbReference type="Proteomes" id="UP000590225"/>
    </source>
</evidence>
<evidence type="ECO:0000313" key="4">
    <source>
        <dbReference type="Proteomes" id="UP000573001"/>
    </source>
</evidence>
<reference evidence="2 5" key="2">
    <citation type="submission" date="2020-07" db="EMBL/GenBank/DDBJ databases">
        <title>Above-ground endophytic microbial communities from plants in different locations in the United States.</title>
        <authorList>
            <person name="Frank C."/>
        </authorList>
    </citation>
    <scope>NUCLEOTIDE SEQUENCE [LARGE SCALE GENOMIC DNA]</scope>
    <source>
        <strain evidence="2 5">WPL5_2</strain>
    </source>
</reference>
<dbReference type="Proteomes" id="UP000590225">
    <property type="component" value="Unassembled WGS sequence"/>
</dbReference>
<protein>
    <submittedName>
        <fullName evidence="2">Uncharacterized protein</fullName>
    </submittedName>
</protein>
<gene>
    <name evidence="2" type="ORF">FHW23_003474</name>
    <name evidence="3" type="ORF">HP507_00405</name>
</gene>
<evidence type="ECO:0000313" key="2">
    <source>
        <dbReference type="EMBL" id="MBA8992186.1"/>
    </source>
</evidence>
<accession>A0AAW3T9U7</accession>
<evidence type="ECO:0000256" key="1">
    <source>
        <dbReference type="SAM" id="Phobius"/>
    </source>
</evidence>
<keyword evidence="1" id="KW-0472">Membrane</keyword>
<keyword evidence="4" id="KW-1185">Reference proteome</keyword>
<dbReference type="EMBL" id="JABMCE010000026">
    <property type="protein sequence ID" value="NUU12314.1"/>
    <property type="molecule type" value="Genomic_DNA"/>
</dbReference>
<name>A0AAW3T9U7_9MICO</name>
<evidence type="ECO:0000313" key="3">
    <source>
        <dbReference type="EMBL" id="NUU12314.1"/>
    </source>
</evidence>
<keyword evidence="1" id="KW-1133">Transmembrane helix</keyword>
<dbReference type="AlphaFoldDB" id="A0AAW3T9U7"/>